<dbReference type="eggNOG" id="COG1989">
    <property type="taxonomic scope" value="Bacteria"/>
</dbReference>
<evidence type="ECO:0000256" key="2">
    <source>
        <dbReference type="SAM" id="Phobius"/>
    </source>
</evidence>
<dbReference type="InterPro" id="IPR050882">
    <property type="entry name" value="Prepilin_peptidase/N-MTase"/>
</dbReference>
<dbReference type="Gene3D" id="1.20.120.1220">
    <property type="match status" value="1"/>
</dbReference>
<dbReference type="GO" id="GO:0006465">
    <property type="term" value="P:signal peptide processing"/>
    <property type="evidence" value="ECO:0007669"/>
    <property type="project" value="TreeGrafter"/>
</dbReference>
<dbReference type="PANTHER" id="PTHR30487:SF0">
    <property type="entry name" value="PREPILIN LEADER PEPTIDASE_N-METHYLTRANSFERASE-RELATED"/>
    <property type="match status" value="1"/>
</dbReference>
<dbReference type="GO" id="GO:0004190">
    <property type="term" value="F:aspartic-type endopeptidase activity"/>
    <property type="evidence" value="ECO:0007669"/>
    <property type="project" value="InterPro"/>
</dbReference>
<dbReference type="PANTHER" id="PTHR30487">
    <property type="entry name" value="TYPE 4 PREPILIN-LIKE PROTEINS LEADER PEPTIDE-PROCESSING ENZYME"/>
    <property type="match status" value="1"/>
</dbReference>
<accession>C0CQE3</accession>
<dbReference type="GO" id="GO:0005886">
    <property type="term" value="C:plasma membrane"/>
    <property type="evidence" value="ECO:0007669"/>
    <property type="project" value="TreeGrafter"/>
</dbReference>
<feature type="transmembrane region" description="Helical" evidence="2">
    <location>
        <begin position="58"/>
        <end position="88"/>
    </location>
</feature>
<sequence>MRMNFAWVVAAVVGIAVGNIVKRITGKYMNLGGRGRIWQTKADFERTVGSKVRYINGLLYGLIVAVHGSNLESGFYCLMASALLILAFTDWNSYLIPPEINLFLFCLGLVHLVLDWGEWPSYLLGAAGVGIPLWIVFEISKGRSLGGGDVKLMAAVGLLLGFWRGTFTFLIACMAAAFIQSLCLSAGRKEKIIALGPYLAVGTLFMALWGEVCLSYFRKMMRWAFCVKFFTL</sequence>
<keyword evidence="2" id="KW-1133">Transmembrane helix</keyword>
<keyword evidence="2" id="KW-0812">Transmembrane</keyword>
<feature type="transmembrane region" description="Helical" evidence="2">
    <location>
        <begin position="192"/>
        <end position="214"/>
    </location>
</feature>
<evidence type="ECO:0000313" key="4">
    <source>
        <dbReference type="EMBL" id="EEG48014.1"/>
    </source>
</evidence>
<feature type="transmembrane region" description="Helical" evidence="2">
    <location>
        <begin position="100"/>
        <end position="116"/>
    </location>
</feature>
<comment type="caution">
    <text evidence="4">The sequence shown here is derived from an EMBL/GenBank/DDBJ whole genome shotgun (WGS) entry which is preliminary data.</text>
</comment>
<dbReference type="HOGENOM" id="CLU_057101_8_1_9"/>
<dbReference type="EMBL" id="ACBZ01000167">
    <property type="protein sequence ID" value="EEG48014.1"/>
    <property type="molecule type" value="Genomic_DNA"/>
</dbReference>
<organism evidence="4 5">
    <name type="scientific">Blautia hydrogenotrophica (strain DSM 10507 / JCM 14656 / S5a33)</name>
    <name type="common">Ruminococcus hydrogenotrophicus</name>
    <dbReference type="NCBI Taxonomy" id="476272"/>
    <lineage>
        <taxon>Bacteria</taxon>
        <taxon>Bacillati</taxon>
        <taxon>Bacillota</taxon>
        <taxon>Clostridia</taxon>
        <taxon>Lachnospirales</taxon>
        <taxon>Lachnospiraceae</taxon>
        <taxon>Blautia</taxon>
    </lineage>
</organism>
<name>C0CQE3_BLAHS</name>
<keyword evidence="5" id="KW-1185">Reference proteome</keyword>
<evidence type="ECO:0000256" key="1">
    <source>
        <dbReference type="ARBA" id="ARBA00005801"/>
    </source>
</evidence>
<keyword evidence="2" id="KW-0472">Membrane</keyword>
<feature type="transmembrane region" description="Helical" evidence="2">
    <location>
        <begin position="122"/>
        <end position="140"/>
    </location>
</feature>
<evidence type="ECO:0000259" key="3">
    <source>
        <dbReference type="Pfam" id="PF01478"/>
    </source>
</evidence>
<dbReference type="InterPro" id="IPR000045">
    <property type="entry name" value="Prepilin_IV_endopep_pep"/>
</dbReference>
<dbReference type="Proteomes" id="UP000003100">
    <property type="component" value="Unassembled WGS sequence"/>
</dbReference>
<dbReference type="AlphaFoldDB" id="C0CQE3"/>
<gene>
    <name evidence="4" type="ORF">RUMHYD_03098</name>
</gene>
<dbReference type="PATRIC" id="fig|476272.21.peg.1229"/>
<proteinExistence type="inferred from homology"/>
<comment type="similarity">
    <text evidence="1">Belongs to the peptidase A24 family.</text>
</comment>
<feature type="transmembrane region" description="Helical" evidence="2">
    <location>
        <begin position="152"/>
        <end position="180"/>
    </location>
</feature>
<reference evidence="4 5" key="1">
    <citation type="submission" date="2009-01" db="EMBL/GenBank/DDBJ databases">
        <authorList>
            <person name="Fulton L."/>
            <person name="Clifton S."/>
            <person name="Fulton B."/>
            <person name="Xu J."/>
            <person name="Minx P."/>
            <person name="Pepin K.H."/>
            <person name="Johnson M."/>
            <person name="Bhonagiri V."/>
            <person name="Nash W.E."/>
            <person name="Mardis E.R."/>
            <person name="Wilson R.K."/>
        </authorList>
    </citation>
    <scope>NUCLEOTIDE SEQUENCE [LARGE SCALE GENOMIC DNA]</scope>
    <source>
        <strain evidence="5">DSM 10507 / JCM 14656 / S5a33</strain>
    </source>
</reference>
<dbReference type="Pfam" id="PF01478">
    <property type="entry name" value="Peptidase_A24"/>
    <property type="match status" value="1"/>
</dbReference>
<reference evidence="4 5" key="2">
    <citation type="submission" date="2009-02" db="EMBL/GenBank/DDBJ databases">
        <title>Draft genome sequence of Blautia hydrogenotrophica DSM 10507 (Ruminococcus hydrogenotrophicus DSM 10507).</title>
        <authorList>
            <person name="Sudarsanam P."/>
            <person name="Ley R."/>
            <person name="Guruge J."/>
            <person name="Turnbaugh P.J."/>
            <person name="Mahowald M."/>
            <person name="Liep D."/>
            <person name="Gordon J."/>
        </authorList>
    </citation>
    <scope>NUCLEOTIDE SEQUENCE [LARGE SCALE GENOMIC DNA]</scope>
    <source>
        <strain evidence="5">DSM 10507 / JCM 14656 / S5a33</strain>
    </source>
</reference>
<evidence type="ECO:0000313" key="5">
    <source>
        <dbReference type="Proteomes" id="UP000003100"/>
    </source>
</evidence>
<feature type="domain" description="Prepilin type IV endopeptidase peptidase" evidence="3">
    <location>
        <begin position="77"/>
        <end position="179"/>
    </location>
</feature>
<protein>
    <recommendedName>
        <fullName evidence="3">Prepilin type IV endopeptidase peptidase domain-containing protein</fullName>
    </recommendedName>
</protein>